<evidence type="ECO:0000313" key="3">
    <source>
        <dbReference type="Proteomes" id="UP001497516"/>
    </source>
</evidence>
<evidence type="ECO:0000259" key="1">
    <source>
        <dbReference type="Pfam" id="PF03732"/>
    </source>
</evidence>
<dbReference type="PANTHER" id="PTHR33223">
    <property type="entry name" value="CCHC-TYPE DOMAIN-CONTAINING PROTEIN"/>
    <property type="match status" value="1"/>
</dbReference>
<reference evidence="2 3" key="1">
    <citation type="submission" date="2024-04" db="EMBL/GenBank/DDBJ databases">
        <authorList>
            <person name="Fracassetti M."/>
        </authorList>
    </citation>
    <scope>NUCLEOTIDE SEQUENCE [LARGE SCALE GENOMIC DNA]</scope>
</reference>
<dbReference type="InterPro" id="IPR005162">
    <property type="entry name" value="Retrotrans_gag_dom"/>
</dbReference>
<dbReference type="PANTHER" id="PTHR33223:SF6">
    <property type="entry name" value="CCHC-TYPE DOMAIN-CONTAINING PROTEIN"/>
    <property type="match status" value="1"/>
</dbReference>
<protein>
    <recommendedName>
        <fullName evidence="1">Retrotransposon gag domain-containing protein</fullName>
    </recommendedName>
</protein>
<organism evidence="2 3">
    <name type="scientific">Linum trigynum</name>
    <dbReference type="NCBI Taxonomy" id="586398"/>
    <lineage>
        <taxon>Eukaryota</taxon>
        <taxon>Viridiplantae</taxon>
        <taxon>Streptophyta</taxon>
        <taxon>Embryophyta</taxon>
        <taxon>Tracheophyta</taxon>
        <taxon>Spermatophyta</taxon>
        <taxon>Magnoliopsida</taxon>
        <taxon>eudicotyledons</taxon>
        <taxon>Gunneridae</taxon>
        <taxon>Pentapetalae</taxon>
        <taxon>rosids</taxon>
        <taxon>fabids</taxon>
        <taxon>Malpighiales</taxon>
        <taxon>Linaceae</taxon>
        <taxon>Linum</taxon>
    </lineage>
</organism>
<evidence type="ECO:0000313" key="2">
    <source>
        <dbReference type="EMBL" id="CAL1378543.1"/>
    </source>
</evidence>
<name>A0AAV2DY21_9ROSI</name>
<dbReference type="Proteomes" id="UP001497516">
    <property type="component" value="Chromosome 3"/>
</dbReference>
<feature type="domain" description="Retrotransposon gag" evidence="1">
    <location>
        <begin position="33"/>
        <end position="103"/>
    </location>
</feature>
<proteinExistence type="predicted"/>
<sequence length="145" mass="16901">MKRRGCTFPGSCSLPMGSNLMVYQMMRSVLLCITSWDDLADKFVHRYDPASKTTEIQWEITHLRQELDESLRDAWERYSGFFWQCPHHDFSDAFTVGNFYSVLSPESQRVIECLCSEVDIFTKTPPELNQMINTLAARDHSWGQH</sequence>
<keyword evidence="3" id="KW-1185">Reference proteome</keyword>
<accession>A0AAV2DY21</accession>
<dbReference type="EMBL" id="OZ034816">
    <property type="protein sequence ID" value="CAL1378543.1"/>
    <property type="molecule type" value="Genomic_DNA"/>
</dbReference>
<dbReference type="Pfam" id="PF03732">
    <property type="entry name" value="Retrotrans_gag"/>
    <property type="match status" value="1"/>
</dbReference>
<gene>
    <name evidence="2" type="ORF">LTRI10_LOCUS20118</name>
</gene>
<dbReference type="AlphaFoldDB" id="A0AAV2DY21"/>